<evidence type="ECO:0000256" key="2">
    <source>
        <dbReference type="SAM" id="SignalP"/>
    </source>
</evidence>
<keyword evidence="4" id="KW-1185">Reference proteome</keyword>
<reference evidence="5" key="1">
    <citation type="submission" date="2016-11" db="UniProtKB">
        <authorList>
            <consortium name="WormBaseParasite"/>
        </authorList>
    </citation>
    <scope>IDENTIFICATION</scope>
</reference>
<name>A0A1I8APS8_9BILA</name>
<organism evidence="4 5">
    <name type="scientific">Steinernema glaseri</name>
    <dbReference type="NCBI Taxonomy" id="37863"/>
    <lineage>
        <taxon>Eukaryota</taxon>
        <taxon>Metazoa</taxon>
        <taxon>Ecdysozoa</taxon>
        <taxon>Nematoda</taxon>
        <taxon>Chromadorea</taxon>
        <taxon>Rhabditida</taxon>
        <taxon>Tylenchina</taxon>
        <taxon>Panagrolaimomorpha</taxon>
        <taxon>Strongyloidoidea</taxon>
        <taxon>Steinernematidae</taxon>
        <taxon>Steinernema</taxon>
    </lineage>
</organism>
<proteinExistence type="predicted"/>
<keyword evidence="1" id="KW-0472">Membrane</keyword>
<dbReference type="GO" id="GO:0030177">
    <property type="term" value="P:positive regulation of Wnt signaling pathway"/>
    <property type="evidence" value="ECO:0007669"/>
    <property type="project" value="TreeGrafter"/>
</dbReference>
<feature type="domain" description="Renin receptor-like C-terminal transmembrane spanning segment" evidence="3">
    <location>
        <begin position="24"/>
        <end position="91"/>
    </location>
</feature>
<dbReference type="GO" id="GO:0009897">
    <property type="term" value="C:external side of plasma membrane"/>
    <property type="evidence" value="ECO:0007669"/>
    <property type="project" value="TreeGrafter"/>
</dbReference>
<dbReference type="InterPro" id="IPR056780">
    <property type="entry name" value="Renin_r_C"/>
</dbReference>
<keyword evidence="1" id="KW-1133">Transmembrane helix</keyword>
<dbReference type="Proteomes" id="UP000095287">
    <property type="component" value="Unplaced"/>
</dbReference>
<dbReference type="Pfam" id="PF07850">
    <property type="entry name" value="Renin_r"/>
    <property type="match status" value="1"/>
</dbReference>
<feature type="signal peptide" evidence="2">
    <location>
        <begin position="1"/>
        <end position="18"/>
    </location>
</feature>
<accession>A0A1I8APS8</accession>
<keyword evidence="1" id="KW-0812">Transmembrane</keyword>
<dbReference type="AlphaFoldDB" id="A0A1I8APS8"/>
<dbReference type="GO" id="GO:0038023">
    <property type="term" value="F:signaling receptor activity"/>
    <property type="evidence" value="ECO:0007669"/>
    <property type="project" value="InterPro"/>
</dbReference>
<protein>
    <submittedName>
        <fullName evidence="5">FXYD domain-containing ion transport regulator</fullName>
    </submittedName>
</protein>
<evidence type="ECO:0000256" key="1">
    <source>
        <dbReference type="SAM" id="Phobius"/>
    </source>
</evidence>
<dbReference type="WBParaSite" id="L893_g7817.t1">
    <property type="protein sequence ID" value="L893_g7817.t1"/>
    <property type="gene ID" value="L893_g7817"/>
</dbReference>
<dbReference type="PANTHER" id="PTHR13351:SF1">
    <property type="entry name" value="RENIN RECEPTOR"/>
    <property type="match status" value="1"/>
</dbReference>
<dbReference type="InterPro" id="IPR012493">
    <property type="entry name" value="Renin_rcpt"/>
</dbReference>
<evidence type="ECO:0000259" key="3">
    <source>
        <dbReference type="Pfam" id="PF07850"/>
    </source>
</evidence>
<evidence type="ECO:0000313" key="4">
    <source>
        <dbReference type="Proteomes" id="UP000095287"/>
    </source>
</evidence>
<sequence length="91" mass="10021">MRTLSVLVFVAVLAVALGELTAYEKNLEQARLAFNVYQFPGTDYPATFAIFAGLILILALALIFIVAGMVSMDPGKDSIIYRMTTTRMKKD</sequence>
<dbReference type="PANTHER" id="PTHR13351">
    <property type="entry name" value="RENIN RECEPTOR"/>
    <property type="match status" value="1"/>
</dbReference>
<feature type="chain" id="PRO_5009314958" evidence="2">
    <location>
        <begin position="19"/>
        <end position="91"/>
    </location>
</feature>
<evidence type="ECO:0000313" key="5">
    <source>
        <dbReference type="WBParaSite" id="L893_g7817.t1"/>
    </source>
</evidence>
<feature type="transmembrane region" description="Helical" evidence="1">
    <location>
        <begin position="46"/>
        <end position="70"/>
    </location>
</feature>
<keyword evidence="2" id="KW-0732">Signal</keyword>